<organism evidence="2 3">
    <name type="scientific">Halomonas shengliensis</name>
    <dbReference type="NCBI Taxonomy" id="419597"/>
    <lineage>
        <taxon>Bacteria</taxon>
        <taxon>Pseudomonadati</taxon>
        <taxon>Pseudomonadota</taxon>
        <taxon>Gammaproteobacteria</taxon>
        <taxon>Oceanospirillales</taxon>
        <taxon>Halomonadaceae</taxon>
        <taxon>Halomonas</taxon>
    </lineage>
</organism>
<name>A0A1H0DH44_9GAMM</name>
<dbReference type="InterPro" id="IPR058117">
    <property type="entry name" value="BV97_02767-like"/>
</dbReference>
<feature type="transmembrane region" description="Helical" evidence="1">
    <location>
        <begin position="60"/>
        <end position="81"/>
    </location>
</feature>
<keyword evidence="1" id="KW-0472">Membrane</keyword>
<keyword evidence="3" id="KW-1185">Reference proteome</keyword>
<dbReference type="NCBIfam" id="NF006749">
    <property type="entry name" value="PRK09272.1-2"/>
    <property type="match status" value="1"/>
</dbReference>
<sequence>MLYYVTKVAVTALLVVLISEVAKRSTFLGAVLASVPLTSVLAMLWLYLDTGDAAKVSALAGSVFWLVLPSLALFVALPLLLAKGVNFYAGLVVSIAITALCYWLMVTLLRLYGIEL</sequence>
<accession>A0A1H0DH44</accession>
<keyword evidence="1" id="KW-0812">Transmembrane</keyword>
<reference evidence="3" key="1">
    <citation type="submission" date="2016-10" db="EMBL/GenBank/DDBJ databases">
        <authorList>
            <person name="Varghese N."/>
            <person name="Submissions S."/>
        </authorList>
    </citation>
    <scope>NUCLEOTIDE SEQUENCE [LARGE SCALE GENOMIC DNA]</scope>
    <source>
        <strain evidence="3">CGMCC 1.6444</strain>
    </source>
</reference>
<dbReference type="STRING" id="419597.SAMN04487957_101410"/>
<evidence type="ECO:0000313" key="2">
    <source>
        <dbReference type="EMBL" id="SDN69408.1"/>
    </source>
</evidence>
<dbReference type="RefSeq" id="WP_089676634.1">
    <property type="nucleotide sequence ID" value="NZ_FNIV01000001.1"/>
</dbReference>
<protein>
    <recommendedName>
        <fullName evidence="4">DUF3147 family protein</fullName>
    </recommendedName>
</protein>
<dbReference type="OrthoDB" id="47473at2"/>
<feature type="transmembrane region" description="Helical" evidence="1">
    <location>
        <begin position="87"/>
        <end position="112"/>
    </location>
</feature>
<feature type="transmembrane region" description="Helical" evidence="1">
    <location>
        <begin position="32"/>
        <end position="48"/>
    </location>
</feature>
<evidence type="ECO:0000313" key="3">
    <source>
        <dbReference type="Proteomes" id="UP000199075"/>
    </source>
</evidence>
<evidence type="ECO:0008006" key="4">
    <source>
        <dbReference type="Google" id="ProtNLM"/>
    </source>
</evidence>
<dbReference type="EMBL" id="FNIV01000001">
    <property type="protein sequence ID" value="SDN69408.1"/>
    <property type="molecule type" value="Genomic_DNA"/>
</dbReference>
<dbReference type="Proteomes" id="UP000199075">
    <property type="component" value="Unassembled WGS sequence"/>
</dbReference>
<keyword evidence="1" id="KW-1133">Transmembrane helix</keyword>
<dbReference type="AlphaFoldDB" id="A0A1H0DH44"/>
<gene>
    <name evidence="2" type="ORF">SAMN04487957_101410</name>
</gene>
<proteinExistence type="predicted"/>
<evidence type="ECO:0000256" key="1">
    <source>
        <dbReference type="SAM" id="Phobius"/>
    </source>
</evidence>